<dbReference type="OrthoDB" id="241498at2"/>
<dbReference type="RefSeq" id="WP_134110191.1">
    <property type="nucleotide sequence ID" value="NZ_SODP01000004.1"/>
</dbReference>
<gene>
    <name evidence="3" type="ORF">EV653_7299</name>
</gene>
<evidence type="ECO:0000313" key="4">
    <source>
        <dbReference type="Proteomes" id="UP000295146"/>
    </source>
</evidence>
<dbReference type="InterPro" id="IPR011009">
    <property type="entry name" value="Kinase-like_dom_sf"/>
</dbReference>
<name>A0A4R8BUJ5_9ACTN</name>
<dbReference type="PANTHER" id="PTHR21064">
    <property type="entry name" value="AMINOGLYCOSIDE PHOSPHOTRANSFERASE DOMAIN-CONTAINING PROTEIN-RELATED"/>
    <property type="match status" value="1"/>
</dbReference>
<dbReference type="InterPro" id="IPR050249">
    <property type="entry name" value="Pseudomonas-type_ThrB"/>
</dbReference>
<accession>A0A4R8BUJ5</accession>
<keyword evidence="4" id="KW-1185">Reference proteome</keyword>
<dbReference type="AlphaFoldDB" id="A0A4R8BUJ5"/>
<dbReference type="Proteomes" id="UP000295146">
    <property type="component" value="Unassembled WGS sequence"/>
</dbReference>
<comment type="similarity">
    <text evidence="1">Belongs to the pseudomonas-type ThrB family.</text>
</comment>
<dbReference type="PANTHER" id="PTHR21064:SF6">
    <property type="entry name" value="AMINOGLYCOSIDE PHOSPHOTRANSFERASE DOMAIN-CONTAINING PROTEIN"/>
    <property type="match status" value="1"/>
</dbReference>
<proteinExistence type="inferred from homology"/>
<sequence length="311" mass="33914">MSASDLTGFLRGRGVDALDVVPLLGGEKNRSWLVDGTFVARSYSTSTRDEVEYELHAIEFLAGAGFPTPAPIAADDGSLWGWIDDRPAALFVYAAGAHPSDLIDGYFSTDLRLGRAAAALAAQLHTLTADRTFPGRRTTRLDPLERIESFLRSPYADLPVLRDATHHLTVLRQKIAAVYANPAGLRQGLVHNDISAVNLLLDEPGNITALIDFDDCMTSFHLYDLGRVAETWGRTPDRHADLTRIHQLIEAYDATRPLTTRESDLAVDLIATYAAATGTDYLTNLLRAGAGIESPADSYSILFFLDLIGEQ</sequence>
<reference evidence="3 4" key="1">
    <citation type="submission" date="2019-03" db="EMBL/GenBank/DDBJ databases">
        <title>Genomic Encyclopedia of Type Strains, Phase III (KMG-III): the genomes of soil and plant-associated and newly described type strains.</title>
        <authorList>
            <person name="Whitman W."/>
        </authorList>
    </citation>
    <scope>NUCLEOTIDE SEQUENCE [LARGE SCALE GENOMIC DNA]</scope>
    <source>
        <strain evidence="3 4">VKM Ac-2573</strain>
    </source>
</reference>
<dbReference type="SUPFAM" id="SSF56112">
    <property type="entry name" value="Protein kinase-like (PK-like)"/>
    <property type="match status" value="1"/>
</dbReference>
<evidence type="ECO:0000313" key="3">
    <source>
        <dbReference type="EMBL" id="TDW60747.1"/>
    </source>
</evidence>
<dbReference type="Gene3D" id="3.30.200.20">
    <property type="entry name" value="Phosphorylase Kinase, domain 1"/>
    <property type="match status" value="1"/>
</dbReference>
<dbReference type="Pfam" id="PF01636">
    <property type="entry name" value="APH"/>
    <property type="match status" value="1"/>
</dbReference>
<feature type="domain" description="Aminoglycoside phosphotransferase" evidence="2">
    <location>
        <begin position="20"/>
        <end position="258"/>
    </location>
</feature>
<keyword evidence="3" id="KW-0418">Kinase</keyword>
<organism evidence="3 4">
    <name type="scientific">Kribbella pratensis</name>
    <dbReference type="NCBI Taxonomy" id="2512112"/>
    <lineage>
        <taxon>Bacteria</taxon>
        <taxon>Bacillati</taxon>
        <taxon>Actinomycetota</taxon>
        <taxon>Actinomycetes</taxon>
        <taxon>Propionibacteriales</taxon>
        <taxon>Kribbellaceae</taxon>
        <taxon>Kribbella</taxon>
    </lineage>
</organism>
<protein>
    <submittedName>
        <fullName evidence="3">Ser/Thr protein kinase RdoA (MazF antagonist)</fullName>
    </submittedName>
</protein>
<dbReference type="InterPro" id="IPR002575">
    <property type="entry name" value="Aminoglycoside_PTrfase"/>
</dbReference>
<dbReference type="GO" id="GO:0019202">
    <property type="term" value="F:amino acid kinase activity"/>
    <property type="evidence" value="ECO:0007669"/>
    <property type="project" value="TreeGrafter"/>
</dbReference>
<evidence type="ECO:0000259" key="2">
    <source>
        <dbReference type="Pfam" id="PF01636"/>
    </source>
</evidence>
<evidence type="ECO:0000256" key="1">
    <source>
        <dbReference type="ARBA" id="ARBA00038240"/>
    </source>
</evidence>
<keyword evidence="3" id="KW-0808">Transferase</keyword>
<dbReference type="EMBL" id="SODP01000004">
    <property type="protein sequence ID" value="TDW60747.1"/>
    <property type="molecule type" value="Genomic_DNA"/>
</dbReference>
<dbReference type="Gene3D" id="3.90.1200.10">
    <property type="match status" value="1"/>
</dbReference>
<comment type="caution">
    <text evidence="3">The sequence shown here is derived from an EMBL/GenBank/DDBJ whole genome shotgun (WGS) entry which is preliminary data.</text>
</comment>